<evidence type="ECO:0000313" key="8">
    <source>
        <dbReference type="EMBL" id="CAK8698293.1"/>
    </source>
</evidence>
<reference evidence="8 9" key="1">
    <citation type="submission" date="2024-02" db="EMBL/GenBank/DDBJ databases">
        <authorList>
            <person name="Daric V."/>
            <person name="Darras S."/>
        </authorList>
    </citation>
    <scope>NUCLEOTIDE SEQUENCE [LARGE SCALE GENOMIC DNA]</scope>
</reference>
<evidence type="ECO:0000256" key="3">
    <source>
        <dbReference type="ARBA" id="ARBA00022618"/>
    </source>
</evidence>
<comment type="subcellular location">
    <subcellularLocation>
        <location evidence="1">Nucleus</location>
    </subcellularLocation>
</comment>
<organism evidence="8 9">
    <name type="scientific">Clavelina lepadiformis</name>
    <name type="common">Light-bulb sea squirt</name>
    <name type="synonym">Ascidia lepadiformis</name>
    <dbReference type="NCBI Taxonomy" id="159417"/>
    <lineage>
        <taxon>Eukaryota</taxon>
        <taxon>Metazoa</taxon>
        <taxon>Chordata</taxon>
        <taxon>Tunicata</taxon>
        <taxon>Ascidiacea</taxon>
        <taxon>Aplousobranchia</taxon>
        <taxon>Clavelinidae</taxon>
        <taxon>Clavelina</taxon>
    </lineage>
</organism>
<gene>
    <name evidence="8" type="ORF">CVLEPA_LOCUS31740</name>
</gene>
<keyword evidence="5" id="KW-0539">Nucleus</keyword>
<keyword evidence="6" id="KW-0131">Cell cycle</keyword>
<dbReference type="EMBL" id="CAWYQH010000174">
    <property type="protein sequence ID" value="CAK8698293.1"/>
    <property type="molecule type" value="Genomic_DNA"/>
</dbReference>
<dbReference type="Pfam" id="PF05557">
    <property type="entry name" value="MAD"/>
    <property type="match status" value="1"/>
</dbReference>
<comment type="caution">
    <text evidence="8">The sequence shown here is derived from an EMBL/GenBank/DDBJ whole genome shotgun (WGS) entry which is preliminary data.</text>
</comment>
<dbReference type="PANTHER" id="PTHR23168">
    <property type="entry name" value="MITOTIC SPINDLE ASSEMBLY CHECKPOINT PROTEIN MAD1 MITOTIC ARREST DEFICIENT-LIKE PROTEIN 1"/>
    <property type="match status" value="1"/>
</dbReference>
<feature type="coiled-coil region" evidence="7">
    <location>
        <begin position="507"/>
        <end position="534"/>
    </location>
</feature>
<protein>
    <recommendedName>
        <fullName evidence="10">Mitotic spindle assembly checkpoint protein MAD1</fullName>
    </recommendedName>
</protein>
<evidence type="ECO:0008006" key="10">
    <source>
        <dbReference type="Google" id="ProtNLM"/>
    </source>
</evidence>
<feature type="coiled-coil region" evidence="7">
    <location>
        <begin position="570"/>
        <end position="628"/>
    </location>
</feature>
<proteinExistence type="inferred from homology"/>
<feature type="coiled-coil region" evidence="7">
    <location>
        <begin position="447"/>
        <end position="481"/>
    </location>
</feature>
<dbReference type="Gene3D" id="6.10.250.90">
    <property type="match status" value="1"/>
</dbReference>
<accession>A0ABP0H418</accession>
<dbReference type="SUPFAM" id="SSF75704">
    <property type="entry name" value="Mitotic arrest deficient-like 1, Mad1"/>
    <property type="match status" value="1"/>
</dbReference>
<evidence type="ECO:0000256" key="7">
    <source>
        <dbReference type="SAM" id="Coils"/>
    </source>
</evidence>
<keyword evidence="3" id="KW-0132">Cell division</keyword>
<dbReference type="Gene3D" id="1.20.5.170">
    <property type="match status" value="1"/>
</dbReference>
<keyword evidence="9" id="KW-1185">Reference proteome</keyword>
<dbReference type="PANTHER" id="PTHR23168:SF0">
    <property type="entry name" value="MITOTIC SPINDLE ASSEMBLY CHECKPOINT PROTEIN MAD1"/>
    <property type="match status" value="1"/>
</dbReference>
<name>A0ABP0H418_CLALP</name>
<dbReference type="Gene3D" id="3.30.457.60">
    <property type="match status" value="1"/>
</dbReference>
<evidence type="ECO:0000256" key="1">
    <source>
        <dbReference type="ARBA" id="ARBA00004123"/>
    </source>
</evidence>
<sequence>MDEDKLSVYYTPDNTKVMRIMGDFTNFLNTQRRAAANRSSPFLSSIPFNIAKDETLQETSTEVVKPETALSNVEMMLKIKNMEAEFESVKKAQVKANIELESKVNQFFSENCHLKEKCDDLQFKVKQLTSKSLELIDETKSAKKEKNDEISKWESSYSQLHKVKQEADDRVANDLAMNANKNSQLQEENMNLKSHVNILELRLEEMSSHMEHFTNKINEAQEATHLHQQRETQIQELKRELRELTSRLSEAEDAEKMAKIFKEDLSRLRQLEIEYKRLVEENHKLRENQENAFLLNEKLLLAESKLDRAEERCAKMDNLEATNNNLLARLKSLDNNQSVTSKYNELSSQVLELRHMIEFLEERNATLESEHVILSKKYMSEKQEKTVLDAKLAEQQESSSSLSAQLIRLRKKAGLLAHERDSIRSILQSYDAELTSTSHTTQLSRRLQNSEDANRKLYFRIEQLENELQKSEEQKLFHKLRAKQLGGPEVYPSAVVCPTPSQCMKSENANDSELETLKVKIEEYEKERITMHDKIEHLETWIEQGRIKGDYNPENTKVLHFAMNPSALAHQKSKQDVAQLKADNTELRKKITELQQGHEVSISEVEISRTAKEQIARAELRNQRLKEIFSKKIQEYRQACYSLTGYRIDTSTDSRFKLLSMYAESESDCLLFEMKPDGTMQMLETEFSKSLEDLISLHLHHQNSIPMFLSALSISLFSQQTMMLE</sequence>
<comment type="similarity">
    <text evidence="2">Belongs to the MAD1 family.</text>
</comment>
<keyword evidence="7" id="KW-0175">Coiled coil</keyword>
<evidence type="ECO:0000256" key="2">
    <source>
        <dbReference type="ARBA" id="ARBA00008029"/>
    </source>
</evidence>
<keyword evidence="4" id="KW-0498">Mitosis</keyword>
<evidence type="ECO:0000313" key="9">
    <source>
        <dbReference type="Proteomes" id="UP001642483"/>
    </source>
</evidence>
<feature type="coiled-coil region" evidence="7">
    <location>
        <begin position="182"/>
        <end position="377"/>
    </location>
</feature>
<dbReference type="InterPro" id="IPR008672">
    <property type="entry name" value="Mad1"/>
</dbReference>
<evidence type="ECO:0000256" key="5">
    <source>
        <dbReference type="ARBA" id="ARBA00023242"/>
    </source>
</evidence>
<evidence type="ECO:0000256" key="6">
    <source>
        <dbReference type="ARBA" id="ARBA00023306"/>
    </source>
</evidence>
<dbReference type="Proteomes" id="UP001642483">
    <property type="component" value="Unassembled WGS sequence"/>
</dbReference>
<evidence type="ECO:0000256" key="4">
    <source>
        <dbReference type="ARBA" id="ARBA00022776"/>
    </source>
</evidence>